<dbReference type="SUPFAM" id="SSF56349">
    <property type="entry name" value="DNA breaking-rejoining enzymes"/>
    <property type="match status" value="1"/>
</dbReference>
<proteinExistence type="predicted"/>
<accession>X1P4B8</accession>
<name>X1P4B8_9ZZZZ</name>
<organism evidence="3">
    <name type="scientific">marine sediment metagenome</name>
    <dbReference type="NCBI Taxonomy" id="412755"/>
    <lineage>
        <taxon>unclassified sequences</taxon>
        <taxon>metagenomes</taxon>
        <taxon>ecological metagenomes</taxon>
    </lineage>
</organism>
<dbReference type="InterPro" id="IPR011010">
    <property type="entry name" value="DNA_brk_join_enz"/>
</dbReference>
<dbReference type="InterPro" id="IPR002104">
    <property type="entry name" value="Integrase_catalytic"/>
</dbReference>
<protein>
    <recommendedName>
        <fullName evidence="2">Tyr recombinase domain-containing protein</fullName>
    </recommendedName>
</protein>
<gene>
    <name evidence="3" type="ORF">S06H3_42264</name>
</gene>
<dbReference type="EMBL" id="BARV01026117">
    <property type="protein sequence ID" value="GAI37286.1"/>
    <property type="molecule type" value="Genomic_DNA"/>
</dbReference>
<reference evidence="3" key="1">
    <citation type="journal article" date="2014" name="Front. Microbiol.">
        <title>High frequency of phylogenetically diverse reductive dehalogenase-homologous genes in deep subseafloor sedimentary metagenomes.</title>
        <authorList>
            <person name="Kawai M."/>
            <person name="Futagami T."/>
            <person name="Toyoda A."/>
            <person name="Takaki Y."/>
            <person name="Nishi S."/>
            <person name="Hori S."/>
            <person name="Arai W."/>
            <person name="Tsubouchi T."/>
            <person name="Morono Y."/>
            <person name="Uchiyama I."/>
            <person name="Ito T."/>
            <person name="Fujiyama A."/>
            <person name="Inagaki F."/>
            <person name="Takami H."/>
        </authorList>
    </citation>
    <scope>NUCLEOTIDE SEQUENCE</scope>
    <source>
        <strain evidence="3">Expedition CK06-06</strain>
    </source>
</reference>
<feature type="non-terminal residue" evidence="3">
    <location>
        <position position="1"/>
    </location>
</feature>
<comment type="caution">
    <text evidence="3">The sequence shown here is derived from an EMBL/GenBank/DDBJ whole genome shotgun (WGS) entry which is preliminary data.</text>
</comment>
<evidence type="ECO:0000259" key="2">
    <source>
        <dbReference type="PROSITE" id="PS51898"/>
    </source>
</evidence>
<dbReference type="PROSITE" id="PS51898">
    <property type="entry name" value="TYR_RECOMBINASE"/>
    <property type="match status" value="1"/>
</dbReference>
<dbReference type="GO" id="GO:0006310">
    <property type="term" value="P:DNA recombination"/>
    <property type="evidence" value="ECO:0007669"/>
    <property type="project" value="UniProtKB-KW"/>
</dbReference>
<dbReference type="GO" id="GO:0003677">
    <property type="term" value="F:DNA binding"/>
    <property type="evidence" value="ECO:0007669"/>
    <property type="project" value="InterPro"/>
</dbReference>
<feature type="domain" description="Tyr recombinase" evidence="2">
    <location>
        <begin position="42"/>
        <end position="146"/>
    </location>
</feature>
<keyword evidence="1" id="KW-0233">DNA recombination</keyword>
<dbReference type="Gene3D" id="1.10.443.10">
    <property type="entry name" value="Intergrase catalytic core"/>
    <property type="match status" value="1"/>
</dbReference>
<evidence type="ECO:0000256" key="1">
    <source>
        <dbReference type="ARBA" id="ARBA00023172"/>
    </source>
</evidence>
<dbReference type="InterPro" id="IPR013762">
    <property type="entry name" value="Integrase-like_cat_sf"/>
</dbReference>
<evidence type="ECO:0000313" key="3">
    <source>
        <dbReference type="EMBL" id="GAI37286.1"/>
    </source>
</evidence>
<dbReference type="GO" id="GO:0015074">
    <property type="term" value="P:DNA integration"/>
    <property type="evidence" value="ECO:0007669"/>
    <property type="project" value="InterPro"/>
</dbReference>
<dbReference type="AlphaFoldDB" id="X1P4B8"/>
<sequence>SSRYHLLAALYYFFNRISEWQWPEAPRHVLVFTGDFPILDKPSPKFLDEISAARFLEAARNHPDLFTRFCGVTLILTGMRQGEFLNLTADCVVQIGENYWLRVPLGKMHNDRYIPLPSVGWRGVTLVISPGLGSMDVLADGNSTYP</sequence>